<reference evidence="2" key="1">
    <citation type="submission" date="2015-12" db="EMBL/GenBank/DDBJ databases">
        <title>De novo transcriptome assembly of four potential Pierce s Disease insect vectors from Arizona vineyards.</title>
        <authorList>
            <person name="Tassone E.E."/>
        </authorList>
    </citation>
    <scope>NUCLEOTIDE SEQUENCE</scope>
</reference>
<evidence type="ECO:0008006" key="3">
    <source>
        <dbReference type="Google" id="ProtNLM"/>
    </source>
</evidence>
<name>A0A1B6CFY8_9HEMI</name>
<keyword evidence="1" id="KW-0732">Signal</keyword>
<dbReference type="AlphaFoldDB" id="A0A1B6CFY8"/>
<feature type="chain" id="PRO_5008580357" description="CHAD domain-containing protein" evidence="1">
    <location>
        <begin position="19"/>
        <end position="284"/>
    </location>
</feature>
<sequence>MFLTMFKLLMFILPVVVAIDNGENRLRLLKHLKEHAANMVDNVITAIKHCKLTQKEKYKEYMKLININKLVLMVTKQYLDIIMYDSKDKKYLELIKILGDIRKLKKSISGRHKSKEVKTVKKVWKRIKKLKPKFQFDGKVRFECDILKDLNEELFQLYLKTNKYMKLIQEYKMRSPDQIELFSKLVHREKRLFKKIKAYWDKHGFDKSDPKYLELVKLLNAIAEVDDYVYGRTNVKERKKLLLILFRERKFIKMMESEGLEFFSDEIDVKYNEIKTGIVKTRPT</sequence>
<feature type="non-terminal residue" evidence="2">
    <location>
        <position position="284"/>
    </location>
</feature>
<protein>
    <recommendedName>
        <fullName evidence="3">CHAD domain-containing protein</fullName>
    </recommendedName>
</protein>
<gene>
    <name evidence="2" type="ORF">g.44276</name>
</gene>
<evidence type="ECO:0000313" key="2">
    <source>
        <dbReference type="EMBL" id="JAS12280.1"/>
    </source>
</evidence>
<feature type="signal peptide" evidence="1">
    <location>
        <begin position="1"/>
        <end position="18"/>
    </location>
</feature>
<dbReference type="EMBL" id="GEDC01025018">
    <property type="protein sequence ID" value="JAS12280.1"/>
    <property type="molecule type" value="Transcribed_RNA"/>
</dbReference>
<proteinExistence type="predicted"/>
<accession>A0A1B6CFY8</accession>
<organism evidence="2">
    <name type="scientific">Clastoptera arizonana</name>
    <name type="common">Arizona spittle bug</name>
    <dbReference type="NCBI Taxonomy" id="38151"/>
    <lineage>
        <taxon>Eukaryota</taxon>
        <taxon>Metazoa</taxon>
        <taxon>Ecdysozoa</taxon>
        <taxon>Arthropoda</taxon>
        <taxon>Hexapoda</taxon>
        <taxon>Insecta</taxon>
        <taxon>Pterygota</taxon>
        <taxon>Neoptera</taxon>
        <taxon>Paraneoptera</taxon>
        <taxon>Hemiptera</taxon>
        <taxon>Auchenorrhyncha</taxon>
        <taxon>Cercopoidea</taxon>
        <taxon>Clastopteridae</taxon>
        <taxon>Clastoptera</taxon>
    </lineage>
</organism>
<evidence type="ECO:0000256" key="1">
    <source>
        <dbReference type="SAM" id="SignalP"/>
    </source>
</evidence>